<organism evidence="1 2">
    <name type="scientific">Euplotes crassus</name>
    <dbReference type="NCBI Taxonomy" id="5936"/>
    <lineage>
        <taxon>Eukaryota</taxon>
        <taxon>Sar</taxon>
        <taxon>Alveolata</taxon>
        <taxon>Ciliophora</taxon>
        <taxon>Intramacronucleata</taxon>
        <taxon>Spirotrichea</taxon>
        <taxon>Hypotrichia</taxon>
        <taxon>Euplotida</taxon>
        <taxon>Euplotidae</taxon>
        <taxon>Moneuplotes</taxon>
    </lineage>
</organism>
<dbReference type="Proteomes" id="UP001295684">
    <property type="component" value="Unassembled WGS sequence"/>
</dbReference>
<proteinExistence type="predicted"/>
<sequence length="315" mass="36669">MNFHKPRTHSGKKVTNALKTLKNEIINDENQPSKTDCKIGSEKQIKEIKSRNKPLLDRFLTLSQECYGSSMDRMKVFCNVTSSNMNLRLPAEISRFNPTGDTWAQLKSSSSSKVENDSKFQHKLKKLIKNSGINKESYLNSQRMNLRPNCTLPHTSQYQKIYKPSNKYLMEIANGKKGLLNLNPMKKGRRSMDNLLAHRAGVINVNYKYGRCVSERNSMVLPNFSNYNKRFPFDQNHENKTIEKLPNNMKFEKNRNFQTINEGVVGVHLMQTINTMKDRYHKKIYFSTGSEDRKDNDRIVKKPMEKFFGQTYHNP</sequence>
<protein>
    <submittedName>
        <fullName evidence="1">Uncharacterized protein</fullName>
    </submittedName>
</protein>
<dbReference type="AlphaFoldDB" id="A0AAD1UNI4"/>
<gene>
    <name evidence="1" type="ORF">ECRASSUSDP1_LOCUS13359</name>
</gene>
<keyword evidence="2" id="KW-1185">Reference proteome</keyword>
<evidence type="ECO:0000313" key="1">
    <source>
        <dbReference type="EMBL" id="CAI2372032.1"/>
    </source>
</evidence>
<name>A0AAD1UNI4_EUPCR</name>
<evidence type="ECO:0000313" key="2">
    <source>
        <dbReference type="Proteomes" id="UP001295684"/>
    </source>
</evidence>
<accession>A0AAD1UNI4</accession>
<comment type="caution">
    <text evidence="1">The sequence shown here is derived from an EMBL/GenBank/DDBJ whole genome shotgun (WGS) entry which is preliminary data.</text>
</comment>
<reference evidence="1" key="1">
    <citation type="submission" date="2023-07" db="EMBL/GenBank/DDBJ databases">
        <authorList>
            <consortium name="AG Swart"/>
            <person name="Singh M."/>
            <person name="Singh A."/>
            <person name="Seah K."/>
            <person name="Emmerich C."/>
        </authorList>
    </citation>
    <scope>NUCLEOTIDE SEQUENCE</scope>
    <source>
        <strain evidence="1">DP1</strain>
    </source>
</reference>
<dbReference type="EMBL" id="CAMPGE010013294">
    <property type="protein sequence ID" value="CAI2372032.1"/>
    <property type="molecule type" value="Genomic_DNA"/>
</dbReference>